<feature type="chain" id="PRO_5015405979" description="Intradiol ring-cleavage dioxygenase" evidence="2">
    <location>
        <begin position="32"/>
        <end position="303"/>
    </location>
</feature>
<feature type="compositionally biased region" description="Basic and acidic residues" evidence="1">
    <location>
        <begin position="117"/>
        <end position="132"/>
    </location>
</feature>
<dbReference type="PROSITE" id="PS51318">
    <property type="entry name" value="TAT"/>
    <property type="match status" value="1"/>
</dbReference>
<dbReference type="SUPFAM" id="SSF49482">
    <property type="entry name" value="Aromatic compound dioxygenase"/>
    <property type="match status" value="1"/>
</dbReference>
<feature type="compositionally biased region" description="Pro residues" evidence="1">
    <location>
        <begin position="133"/>
        <end position="142"/>
    </location>
</feature>
<accession>A0A2T3XY46</accession>
<evidence type="ECO:0000313" key="4">
    <source>
        <dbReference type="Proteomes" id="UP000240638"/>
    </source>
</evidence>
<gene>
    <name evidence="3" type="ORF">C9I57_07195</name>
</gene>
<evidence type="ECO:0000256" key="1">
    <source>
        <dbReference type="SAM" id="MobiDB-lite"/>
    </source>
</evidence>
<reference evidence="3 4" key="1">
    <citation type="submission" date="2018-03" db="EMBL/GenBank/DDBJ databases">
        <title>Whole genome analyses suggest that Burkholderia sensu lato contains two further novel genera in the rhizoxinica-symbiotica group Mycetohabitans gen. nov., and Trinickia gen. nov.: implications for the evolution of diazotrophy and nodulation in the Burkholderiaceae.</title>
        <authorList>
            <person name="Estrada De Los Santos P."/>
            <person name="Palmer M."/>
            <person name="Chavez-Ramirez B."/>
            <person name="Steenkamp E.T."/>
            <person name="Hirsch A.M."/>
            <person name="Manyaka P."/>
            <person name="Maluk M."/>
            <person name="Lafos M."/>
            <person name="Crook M."/>
            <person name="Gross E."/>
            <person name="Simon M.F."/>
            <person name="Bueno Dos Reis Junior F."/>
            <person name="Poole P.S."/>
            <person name="Venter S.N."/>
            <person name="James E.K."/>
        </authorList>
    </citation>
    <scope>NUCLEOTIDE SEQUENCE [LARGE SCALE GENOMIC DNA]</scope>
    <source>
        <strain evidence="3 4">JPY-366</strain>
    </source>
</reference>
<evidence type="ECO:0008006" key="5">
    <source>
        <dbReference type="Google" id="ProtNLM"/>
    </source>
</evidence>
<dbReference type="Gene3D" id="2.60.130.10">
    <property type="entry name" value="Aromatic compound dioxygenase"/>
    <property type="match status" value="1"/>
</dbReference>
<organism evidence="3 4">
    <name type="scientific">Trinickia symbiotica</name>
    <dbReference type="NCBI Taxonomy" id="863227"/>
    <lineage>
        <taxon>Bacteria</taxon>
        <taxon>Pseudomonadati</taxon>
        <taxon>Pseudomonadota</taxon>
        <taxon>Betaproteobacteria</taxon>
        <taxon>Burkholderiales</taxon>
        <taxon>Burkholderiaceae</taxon>
        <taxon>Trinickia</taxon>
    </lineage>
</organism>
<sequence length="303" mass="32568">MPFNRPFSRRRFLSTTLTLGATLPFATSSHAARPSELALCKLTPEQEVGPYYLDDNLVRSDVTEGKPGVPLTLDITVMDVRRCAPLVGAIVDIWHCDALGIYSGFTQMGGPPGPPPDGDHLPHEGYAHDRHPPTMPPGPPPTMTGADASDVLRGRPAGPPPNSTPSDHLTFLRGIQRTDGQGIATFHTIVPGNYMGRTNHIHFKVRGTGATHADSHVSHVGQVFFPEALMVQLMNLSPYRNHRIHRTTLDEDSVFTQEGGSTMSARVSALHGSDYAKGLVAQVVAVVDPEANPRGVSALGTSR</sequence>
<comment type="caution">
    <text evidence="3">The sequence shown here is derived from an EMBL/GenBank/DDBJ whole genome shotgun (WGS) entry which is preliminary data.</text>
</comment>
<name>A0A2T3XY46_9BURK</name>
<dbReference type="AlphaFoldDB" id="A0A2T3XY46"/>
<feature type="region of interest" description="Disordered" evidence="1">
    <location>
        <begin position="110"/>
        <end position="166"/>
    </location>
</feature>
<proteinExistence type="predicted"/>
<dbReference type="EMBL" id="PYUC01000003">
    <property type="protein sequence ID" value="PTB21433.1"/>
    <property type="molecule type" value="Genomic_DNA"/>
</dbReference>
<dbReference type="Proteomes" id="UP000240638">
    <property type="component" value="Unassembled WGS sequence"/>
</dbReference>
<dbReference type="InterPro" id="IPR015889">
    <property type="entry name" value="Intradiol_dOase_core"/>
</dbReference>
<dbReference type="InterPro" id="IPR006311">
    <property type="entry name" value="TAT_signal"/>
</dbReference>
<feature type="signal peptide" evidence="2">
    <location>
        <begin position="1"/>
        <end position="31"/>
    </location>
</feature>
<dbReference type="PANTHER" id="PTHR34315:SF1">
    <property type="entry name" value="INTRADIOL RING-CLEAVAGE DIOXYGENASES DOMAIN-CONTAINING PROTEIN-RELATED"/>
    <property type="match status" value="1"/>
</dbReference>
<keyword evidence="2" id="KW-0732">Signal</keyword>
<evidence type="ECO:0000256" key="2">
    <source>
        <dbReference type="SAM" id="SignalP"/>
    </source>
</evidence>
<dbReference type="CDD" id="cd03457">
    <property type="entry name" value="intradiol_dioxygenase_like"/>
    <property type="match status" value="1"/>
</dbReference>
<evidence type="ECO:0000313" key="3">
    <source>
        <dbReference type="EMBL" id="PTB21433.1"/>
    </source>
</evidence>
<dbReference type="GO" id="GO:0005506">
    <property type="term" value="F:iron ion binding"/>
    <property type="evidence" value="ECO:0007669"/>
    <property type="project" value="InterPro"/>
</dbReference>
<dbReference type="PANTHER" id="PTHR34315">
    <property type="match status" value="1"/>
</dbReference>
<protein>
    <recommendedName>
        <fullName evidence="5">Intradiol ring-cleavage dioxygenase</fullName>
    </recommendedName>
</protein>
<dbReference type="GO" id="GO:0016702">
    <property type="term" value="F:oxidoreductase activity, acting on single donors with incorporation of molecular oxygen, incorporation of two atoms of oxygen"/>
    <property type="evidence" value="ECO:0007669"/>
    <property type="project" value="InterPro"/>
</dbReference>